<dbReference type="PROSITE" id="PS00903">
    <property type="entry name" value="CYT_DCMP_DEAMINASES_1"/>
    <property type="match status" value="1"/>
</dbReference>
<sequence length="393" mass="40294">MSKAAAGAAPVAEAGTGTDLRHMRAALSLAARGLGRTWPNPAVGCVLVRDGAVIGRGWTQPGGRPHAETEALAQARRLAGGAEGATAYVTLEPCNHYGKTPPCALALVEARVARVVVACRDPDPRVAGGGLARLRDAGIAVDTGLCEAEALALNEGFFNRLTLGRPLVTLKVASTLDGRIATRSGSSQWITGPAARAWGHRLRATNDAIMVGIGTALADDPELTCRLPGLEDRSPVRIVLDSRLRLPPDAALAVDAGRTPTWVVTGPAPDPARAGALAERGVDVIPVATAPDGRIDPAAALAALAARGMTRVLVEGGAALAGSLFGAGLVDRLEWFRAASLIGGDGLPAVAGFGVEALAEMARFERVTVQAAGADLAERYRRSALADRSPPST</sequence>
<gene>
    <name evidence="14" type="ORF">QO018_000688</name>
</gene>
<evidence type="ECO:0000313" key="15">
    <source>
        <dbReference type="Proteomes" id="UP001244552"/>
    </source>
</evidence>
<evidence type="ECO:0000256" key="4">
    <source>
        <dbReference type="ARBA" id="ARBA00005259"/>
    </source>
</evidence>
<keyword evidence="11" id="KW-0511">Multifunctional enzyme</keyword>
<comment type="pathway">
    <text evidence="2 12">Cofactor biosynthesis; riboflavin biosynthesis; 5-amino-6-(D-ribitylamino)uracil from GTP: step 2/4.</text>
</comment>
<dbReference type="InterPro" id="IPR016193">
    <property type="entry name" value="Cytidine_deaminase-like"/>
</dbReference>
<dbReference type="Pfam" id="PF01872">
    <property type="entry name" value="RibD_C"/>
    <property type="match status" value="1"/>
</dbReference>
<dbReference type="CDD" id="cd01284">
    <property type="entry name" value="Riboflavin_deaminase-reductase"/>
    <property type="match status" value="1"/>
</dbReference>
<evidence type="ECO:0000256" key="8">
    <source>
        <dbReference type="ARBA" id="ARBA00022833"/>
    </source>
</evidence>
<keyword evidence="12 14" id="KW-0378">Hydrolase</keyword>
<dbReference type="Proteomes" id="UP001244552">
    <property type="component" value="Unassembled WGS sequence"/>
</dbReference>
<evidence type="ECO:0000256" key="3">
    <source>
        <dbReference type="ARBA" id="ARBA00004910"/>
    </source>
</evidence>
<comment type="function">
    <text evidence="1 12">Converts 2,5-diamino-6-(ribosylamino)-4(3h)-pyrimidinone 5'-phosphate into 5-amino-6-(ribosylamino)-2,4(1h,3h)-pyrimidinedione 5'-phosphate.</text>
</comment>
<dbReference type="InterPro" id="IPR024072">
    <property type="entry name" value="DHFR-like_dom_sf"/>
</dbReference>
<comment type="cofactor">
    <cofactor evidence="12">
        <name>Zn(2+)</name>
        <dbReference type="ChEBI" id="CHEBI:29105"/>
    </cofactor>
    <text evidence="12">Binds 1 zinc ion.</text>
</comment>
<evidence type="ECO:0000256" key="11">
    <source>
        <dbReference type="ARBA" id="ARBA00023268"/>
    </source>
</evidence>
<reference evidence="14 15" key="1">
    <citation type="submission" date="2023-07" db="EMBL/GenBank/DDBJ databases">
        <title>Genomic Encyclopedia of Type Strains, Phase IV (KMG-IV): sequencing the most valuable type-strain genomes for metagenomic binning, comparative biology and taxonomic classification.</title>
        <authorList>
            <person name="Goeker M."/>
        </authorList>
    </citation>
    <scope>NUCLEOTIDE SEQUENCE [LARGE SCALE GENOMIC DNA]</scope>
    <source>
        <strain evidence="14 15">DSM 19922</strain>
    </source>
</reference>
<keyword evidence="8 12" id="KW-0862">Zinc</keyword>
<keyword evidence="7 12" id="KW-0479">Metal-binding</keyword>
<accession>A0ABU0MEI4</accession>
<evidence type="ECO:0000313" key="14">
    <source>
        <dbReference type="EMBL" id="MDQ0531852.1"/>
    </source>
</evidence>
<dbReference type="GO" id="GO:0008835">
    <property type="term" value="F:diaminohydroxyphosphoribosylaminopyrimidine deaminase activity"/>
    <property type="evidence" value="ECO:0007669"/>
    <property type="project" value="UniProtKB-EC"/>
</dbReference>
<organism evidence="14 15">
    <name type="scientific">Azospirillum picis</name>
    <dbReference type="NCBI Taxonomy" id="488438"/>
    <lineage>
        <taxon>Bacteria</taxon>
        <taxon>Pseudomonadati</taxon>
        <taxon>Pseudomonadota</taxon>
        <taxon>Alphaproteobacteria</taxon>
        <taxon>Rhodospirillales</taxon>
        <taxon>Azospirillaceae</taxon>
        <taxon>Azospirillum</taxon>
    </lineage>
</organism>
<dbReference type="SUPFAM" id="SSF53927">
    <property type="entry name" value="Cytidine deaminase-like"/>
    <property type="match status" value="1"/>
</dbReference>
<comment type="similarity">
    <text evidence="5 12">In the C-terminal section; belongs to the HTP reductase family.</text>
</comment>
<dbReference type="EC" id="1.1.1.193" evidence="12"/>
<dbReference type="SUPFAM" id="SSF53597">
    <property type="entry name" value="Dihydrofolate reductase-like"/>
    <property type="match status" value="1"/>
</dbReference>
<comment type="caution">
    <text evidence="14">The sequence shown here is derived from an EMBL/GenBank/DDBJ whole genome shotgun (WGS) entry which is preliminary data.</text>
</comment>
<evidence type="ECO:0000256" key="6">
    <source>
        <dbReference type="ARBA" id="ARBA00022619"/>
    </source>
</evidence>
<keyword evidence="6 12" id="KW-0686">Riboflavin biosynthesis</keyword>
<dbReference type="EMBL" id="JAUSVU010000002">
    <property type="protein sequence ID" value="MDQ0531852.1"/>
    <property type="molecule type" value="Genomic_DNA"/>
</dbReference>
<dbReference type="PIRSF" id="PIRSF006769">
    <property type="entry name" value="RibD"/>
    <property type="match status" value="1"/>
</dbReference>
<dbReference type="Gene3D" id="3.40.430.10">
    <property type="entry name" value="Dihydrofolate Reductase, subunit A"/>
    <property type="match status" value="1"/>
</dbReference>
<protein>
    <recommendedName>
        <fullName evidence="12">Riboflavin biosynthesis protein RibD</fullName>
    </recommendedName>
    <domain>
        <recommendedName>
            <fullName evidence="12">Diaminohydroxyphosphoribosylaminopyrimidine deaminase</fullName>
            <shortName evidence="12">DRAP deaminase</shortName>
            <ecNumber evidence="12">3.5.4.26</ecNumber>
        </recommendedName>
        <alternativeName>
            <fullName evidence="12">Riboflavin-specific deaminase</fullName>
        </alternativeName>
    </domain>
    <domain>
        <recommendedName>
            <fullName evidence="12">5-amino-6-(5-phosphoribosylamino)uracil reductase</fullName>
            <ecNumber evidence="12">1.1.1.193</ecNumber>
        </recommendedName>
        <alternativeName>
            <fullName evidence="12">HTP reductase</fullName>
        </alternativeName>
    </domain>
</protein>
<dbReference type="InterPro" id="IPR004794">
    <property type="entry name" value="Eubact_RibD"/>
</dbReference>
<dbReference type="NCBIfam" id="TIGR00326">
    <property type="entry name" value="eubact_ribD"/>
    <property type="match status" value="1"/>
</dbReference>
<feature type="domain" description="CMP/dCMP-type deaminase" evidence="13">
    <location>
        <begin position="17"/>
        <end position="142"/>
    </location>
</feature>
<dbReference type="Gene3D" id="3.40.140.10">
    <property type="entry name" value="Cytidine Deaminase, domain 2"/>
    <property type="match status" value="1"/>
</dbReference>
<evidence type="ECO:0000256" key="10">
    <source>
        <dbReference type="ARBA" id="ARBA00023002"/>
    </source>
</evidence>
<dbReference type="InterPro" id="IPR016192">
    <property type="entry name" value="APOBEC/CMP_deaminase_Zn-bd"/>
</dbReference>
<evidence type="ECO:0000256" key="12">
    <source>
        <dbReference type="PIRNR" id="PIRNR006769"/>
    </source>
</evidence>
<comment type="catalytic activity">
    <reaction evidence="12">
        <text>2,5-diamino-6-hydroxy-4-(5-phosphoribosylamino)-pyrimidine + H2O + H(+) = 5-amino-6-(5-phospho-D-ribosylamino)uracil + NH4(+)</text>
        <dbReference type="Rhea" id="RHEA:21868"/>
        <dbReference type="ChEBI" id="CHEBI:15377"/>
        <dbReference type="ChEBI" id="CHEBI:15378"/>
        <dbReference type="ChEBI" id="CHEBI:28938"/>
        <dbReference type="ChEBI" id="CHEBI:58453"/>
        <dbReference type="ChEBI" id="CHEBI:58614"/>
        <dbReference type="EC" id="3.5.4.26"/>
    </reaction>
</comment>
<evidence type="ECO:0000256" key="1">
    <source>
        <dbReference type="ARBA" id="ARBA00002151"/>
    </source>
</evidence>
<evidence type="ECO:0000256" key="5">
    <source>
        <dbReference type="ARBA" id="ARBA00007417"/>
    </source>
</evidence>
<evidence type="ECO:0000259" key="13">
    <source>
        <dbReference type="PROSITE" id="PS51747"/>
    </source>
</evidence>
<dbReference type="Pfam" id="PF00383">
    <property type="entry name" value="dCMP_cyt_deam_1"/>
    <property type="match status" value="1"/>
</dbReference>
<keyword evidence="9 12" id="KW-0521">NADP</keyword>
<dbReference type="NCBIfam" id="TIGR00227">
    <property type="entry name" value="ribD_Cterm"/>
    <property type="match status" value="1"/>
</dbReference>
<keyword evidence="15" id="KW-1185">Reference proteome</keyword>
<evidence type="ECO:0000256" key="2">
    <source>
        <dbReference type="ARBA" id="ARBA00004882"/>
    </source>
</evidence>
<dbReference type="PANTHER" id="PTHR38011">
    <property type="entry name" value="DIHYDROFOLATE REDUCTASE FAMILY PROTEIN (AFU_ORTHOLOGUE AFUA_8G06820)"/>
    <property type="match status" value="1"/>
</dbReference>
<evidence type="ECO:0000256" key="7">
    <source>
        <dbReference type="ARBA" id="ARBA00022723"/>
    </source>
</evidence>
<dbReference type="InterPro" id="IPR050765">
    <property type="entry name" value="Riboflavin_Biosynth_HTPR"/>
</dbReference>
<comment type="catalytic activity">
    <reaction evidence="12">
        <text>5-amino-6-(5-phospho-D-ribitylamino)uracil + NADP(+) = 5-amino-6-(5-phospho-D-ribosylamino)uracil + NADPH + H(+)</text>
        <dbReference type="Rhea" id="RHEA:17845"/>
        <dbReference type="ChEBI" id="CHEBI:15378"/>
        <dbReference type="ChEBI" id="CHEBI:57783"/>
        <dbReference type="ChEBI" id="CHEBI:58349"/>
        <dbReference type="ChEBI" id="CHEBI:58421"/>
        <dbReference type="ChEBI" id="CHEBI:58453"/>
        <dbReference type="EC" id="1.1.1.193"/>
    </reaction>
</comment>
<name>A0ABU0MEI4_9PROT</name>
<dbReference type="InterPro" id="IPR002734">
    <property type="entry name" value="RibDG_C"/>
</dbReference>
<comment type="similarity">
    <text evidence="4 12">In the N-terminal section; belongs to the cytidine and deoxycytidylate deaminase family.</text>
</comment>
<dbReference type="EC" id="3.5.4.26" evidence="12"/>
<comment type="pathway">
    <text evidence="3 12">Cofactor biosynthesis; riboflavin biosynthesis; 5-amino-6-(D-ribitylamino)uracil from GTP: step 3/4.</text>
</comment>
<proteinExistence type="inferred from homology"/>
<keyword evidence="10 12" id="KW-0560">Oxidoreductase</keyword>
<evidence type="ECO:0000256" key="9">
    <source>
        <dbReference type="ARBA" id="ARBA00022857"/>
    </source>
</evidence>
<dbReference type="GO" id="GO:0008703">
    <property type="term" value="F:5-amino-6-(5-phosphoribosylamino)uracil reductase activity"/>
    <property type="evidence" value="ECO:0007669"/>
    <property type="project" value="UniProtKB-EC"/>
</dbReference>
<dbReference type="InterPro" id="IPR002125">
    <property type="entry name" value="CMP_dCMP_dom"/>
</dbReference>
<dbReference type="PROSITE" id="PS51747">
    <property type="entry name" value="CYT_DCMP_DEAMINASES_2"/>
    <property type="match status" value="1"/>
</dbReference>
<dbReference type="PANTHER" id="PTHR38011:SF7">
    <property type="entry name" value="2,5-DIAMINO-6-RIBOSYLAMINO-4(3H)-PYRIMIDINONE 5'-PHOSPHATE REDUCTASE"/>
    <property type="match status" value="1"/>
</dbReference>
<dbReference type="InterPro" id="IPR011549">
    <property type="entry name" value="RibD_C"/>
</dbReference>